<evidence type="ECO:0000313" key="2">
    <source>
        <dbReference type="EMBL" id="KHJ30243.1"/>
    </source>
</evidence>
<dbReference type="STRING" id="52586.A0A0B1NWA1"/>
<dbReference type="PANTHER" id="PTHR24559:SF444">
    <property type="entry name" value="REVERSE TRANSCRIPTASE DOMAIN-CONTAINING PROTEIN"/>
    <property type="match status" value="1"/>
</dbReference>
<dbReference type="AlphaFoldDB" id="A0A0B1NWA1"/>
<feature type="region of interest" description="Disordered" evidence="1">
    <location>
        <begin position="40"/>
        <end position="62"/>
    </location>
</feature>
<evidence type="ECO:0000256" key="1">
    <source>
        <dbReference type="SAM" id="MobiDB-lite"/>
    </source>
</evidence>
<name>A0A0B1NWA1_UNCNE</name>
<reference evidence="2 3" key="1">
    <citation type="journal article" date="2014" name="BMC Genomics">
        <title>Adaptive genomic structural variation in the grape powdery mildew pathogen, Erysiphe necator.</title>
        <authorList>
            <person name="Jones L."/>
            <person name="Riaz S."/>
            <person name="Morales-Cruz A."/>
            <person name="Amrine K.C."/>
            <person name="McGuire B."/>
            <person name="Gubler W.D."/>
            <person name="Walker M.A."/>
            <person name="Cantu D."/>
        </authorList>
    </citation>
    <scope>NUCLEOTIDE SEQUENCE [LARGE SCALE GENOMIC DNA]</scope>
    <source>
        <strain evidence="3">c</strain>
    </source>
</reference>
<dbReference type="HOGENOM" id="CLU_2016906_0_0_1"/>
<protein>
    <submittedName>
        <fullName evidence="2">Putative krab-a domain-containing protein</fullName>
    </submittedName>
</protein>
<dbReference type="InterPro" id="IPR043502">
    <property type="entry name" value="DNA/RNA_pol_sf"/>
</dbReference>
<dbReference type="EMBL" id="JNVN01004666">
    <property type="protein sequence ID" value="KHJ30243.1"/>
    <property type="molecule type" value="Genomic_DNA"/>
</dbReference>
<dbReference type="SUPFAM" id="SSF56672">
    <property type="entry name" value="DNA/RNA polymerases"/>
    <property type="match status" value="1"/>
</dbReference>
<sequence length="123" mass="14359">MKADITWHRANPLISSKYTLIYETKFPELFNKSLRRTEELSKTTHQIDTGEHSPIKLPPRRYSPSQQEAIRDFCKAHQGTLIRKSKGPWAAPLLLTPKKTPSQSNKIIWRICVDYRELNKITK</sequence>
<dbReference type="PANTHER" id="PTHR24559">
    <property type="entry name" value="TRANSPOSON TY3-I GAG-POL POLYPROTEIN"/>
    <property type="match status" value="1"/>
</dbReference>
<dbReference type="InterPro" id="IPR053134">
    <property type="entry name" value="RNA-dir_DNA_polymerase"/>
</dbReference>
<organism evidence="2 3">
    <name type="scientific">Uncinula necator</name>
    <name type="common">Grape powdery mildew</name>
    <dbReference type="NCBI Taxonomy" id="52586"/>
    <lineage>
        <taxon>Eukaryota</taxon>
        <taxon>Fungi</taxon>
        <taxon>Dikarya</taxon>
        <taxon>Ascomycota</taxon>
        <taxon>Pezizomycotina</taxon>
        <taxon>Leotiomycetes</taxon>
        <taxon>Erysiphales</taxon>
        <taxon>Erysiphaceae</taxon>
        <taxon>Erysiphe</taxon>
    </lineage>
</organism>
<comment type="caution">
    <text evidence="2">The sequence shown here is derived from an EMBL/GenBank/DDBJ whole genome shotgun (WGS) entry which is preliminary data.</text>
</comment>
<evidence type="ECO:0000313" key="3">
    <source>
        <dbReference type="Proteomes" id="UP000030854"/>
    </source>
</evidence>
<proteinExistence type="predicted"/>
<gene>
    <name evidence="2" type="ORF">EV44_g4206</name>
</gene>
<accession>A0A0B1NWA1</accession>
<keyword evidence="3" id="KW-1185">Reference proteome</keyword>
<dbReference type="Proteomes" id="UP000030854">
    <property type="component" value="Unassembled WGS sequence"/>
</dbReference>
<dbReference type="Gene3D" id="3.10.10.10">
    <property type="entry name" value="HIV Type 1 Reverse Transcriptase, subunit A, domain 1"/>
    <property type="match status" value="1"/>
</dbReference>